<keyword evidence="2" id="KW-1185">Reference proteome</keyword>
<reference evidence="1" key="2">
    <citation type="submission" date="2020-09" db="EMBL/GenBank/DDBJ databases">
        <authorList>
            <person name="Sun Q."/>
            <person name="Zhou Y."/>
        </authorList>
    </citation>
    <scope>NUCLEOTIDE SEQUENCE</scope>
    <source>
        <strain evidence="1">CGMCC 1.12827</strain>
    </source>
</reference>
<evidence type="ECO:0000313" key="1">
    <source>
        <dbReference type="EMBL" id="GGB44155.1"/>
    </source>
</evidence>
<name>A0A916WZB2_9ACTN</name>
<proteinExistence type="predicted"/>
<dbReference type="AlphaFoldDB" id="A0A916WZB2"/>
<accession>A0A916WZB2</accession>
<gene>
    <name evidence="1" type="ORF">GCM10011489_34580</name>
</gene>
<protein>
    <submittedName>
        <fullName evidence="1">Uncharacterized protein</fullName>
    </submittedName>
</protein>
<reference evidence="1" key="1">
    <citation type="journal article" date="2014" name="Int. J. Syst. Evol. Microbiol.">
        <title>Complete genome sequence of Corynebacterium casei LMG S-19264T (=DSM 44701T), isolated from a smear-ripened cheese.</title>
        <authorList>
            <consortium name="US DOE Joint Genome Institute (JGI-PGF)"/>
            <person name="Walter F."/>
            <person name="Albersmeier A."/>
            <person name="Kalinowski J."/>
            <person name="Ruckert C."/>
        </authorList>
    </citation>
    <scope>NUCLEOTIDE SEQUENCE</scope>
    <source>
        <strain evidence="1">CGMCC 1.12827</strain>
    </source>
</reference>
<dbReference type="EMBL" id="BMGC01000037">
    <property type="protein sequence ID" value="GGB44155.1"/>
    <property type="molecule type" value="Genomic_DNA"/>
</dbReference>
<organism evidence="1 2">
    <name type="scientific">Gordonia jinhuaensis</name>
    <dbReference type="NCBI Taxonomy" id="1517702"/>
    <lineage>
        <taxon>Bacteria</taxon>
        <taxon>Bacillati</taxon>
        <taxon>Actinomycetota</taxon>
        <taxon>Actinomycetes</taxon>
        <taxon>Mycobacteriales</taxon>
        <taxon>Gordoniaceae</taxon>
        <taxon>Gordonia</taxon>
    </lineage>
</organism>
<comment type="caution">
    <text evidence="1">The sequence shown here is derived from an EMBL/GenBank/DDBJ whole genome shotgun (WGS) entry which is preliminary data.</text>
</comment>
<sequence length="54" mass="5827">MFHATANYEVSRQWVPALHIPLAADDPTENHALALIRSGSEPGTFTVSHVGTRG</sequence>
<evidence type="ECO:0000313" key="2">
    <source>
        <dbReference type="Proteomes" id="UP000621454"/>
    </source>
</evidence>
<dbReference type="Proteomes" id="UP000621454">
    <property type="component" value="Unassembled WGS sequence"/>
</dbReference>